<protein>
    <submittedName>
        <fullName evidence="1">Uncharacterized protein</fullName>
    </submittedName>
</protein>
<proteinExistence type="predicted"/>
<gene>
    <name evidence="1" type="ORF">FHS30_003181</name>
</gene>
<sequence>MNDKPVQNKHRDFSIKAYSFRAKYKTDFVGKLIQMHDLRQNSLYVDRSYIEFKYYLTDRLNEHQKTYEIHERDLVSDKRKLGRKPKNSESISILTDIALNAQTLNDLLPKLSLEHRVNIASTELISMEEITKLENICQKLCKASNIAKNEYTSTNDKATSAVALQQYILSLIDLYECCTAHCEKRSRNKFIRECIGHALEGTPKCAATLEKLNEGIKRAIRERRRQGE</sequence>
<reference evidence="1 2" key="1">
    <citation type="submission" date="2020-08" db="EMBL/GenBank/DDBJ databases">
        <title>Genomic Encyclopedia of Type Strains, Phase III (KMG-III): the genomes of soil and plant-associated and newly described type strains.</title>
        <authorList>
            <person name="Whitman W."/>
        </authorList>
    </citation>
    <scope>NUCLEOTIDE SEQUENCE [LARGE SCALE GENOMIC DNA]</scope>
    <source>
        <strain evidence="1 2">CECT 8571</strain>
    </source>
</reference>
<comment type="caution">
    <text evidence="1">The sequence shown here is derived from an EMBL/GenBank/DDBJ whole genome shotgun (WGS) entry which is preliminary data.</text>
</comment>
<dbReference type="Proteomes" id="UP000559987">
    <property type="component" value="Unassembled WGS sequence"/>
</dbReference>
<evidence type="ECO:0000313" key="2">
    <source>
        <dbReference type="Proteomes" id="UP000559987"/>
    </source>
</evidence>
<evidence type="ECO:0000313" key="1">
    <source>
        <dbReference type="EMBL" id="MBB3169968.1"/>
    </source>
</evidence>
<dbReference type="AlphaFoldDB" id="A0A839UWY7"/>
<dbReference type="RefSeq" id="WP_183911445.1">
    <property type="nucleotide sequence ID" value="NZ_JACHXZ010000004.1"/>
</dbReference>
<accession>A0A839UWY7</accession>
<dbReference type="EMBL" id="JACHXZ010000004">
    <property type="protein sequence ID" value="MBB3169968.1"/>
    <property type="molecule type" value="Genomic_DNA"/>
</dbReference>
<keyword evidence="2" id="KW-1185">Reference proteome</keyword>
<organism evidence="1 2">
    <name type="scientific">Simiduia aestuariiviva</name>
    <dbReference type="NCBI Taxonomy" id="1510459"/>
    <lineage>
        <taxon>Bacteria</taxon>
        <taxon>Pseudomonadati</taxon>
        <taxon>Pseudomonadota</taxon>
        <taxon>Gammaproteobacteria</taxon>
        <taxon>Cellvibrionales</taxon>
        <taxon>Cellvibrionaceae</taxon>
        <taxon>Simiduia</taxon>
    </lineage>
</organism>
<name>A0A839UWY7_9GAMM</name>